<dbReference type="WBParaSite" id="nOo.2.0.1.t11771-RA">
    <property type="protein sequence ID" value="nOo.2.0.1.t11771-RA"/>
    <property type="gene ID" value="nOo.2.0.1.g11771"/>
</dbReference>
<evidence type="ECO:0000313" key="3">
    <source>
        <dbReference type="EMBL" id="VDN02336.1"/>
    </source>
</evidence>
<evidence type="ECO:0000313" key="1">
    <source>
        <dbReference type="EMBL" id="VDM96815.1"/>
    </source>
</evidence>
<dbReference type="GO" id="GO:0009116">
    <property type="term" value="P:nucleoside metabolic process"/>
    <property type="evidence" value="ECO:0007669"/>
    <property type="project" value="InterPro"/>
</dbReference>
<dbReference type="EMBL" id="UYRW01008559">
    <property type="protein sequence ID" value="VDM96815.1"/>
    <property type="molecule type" value="Genomic_DNA"/>
</dbReference>
<evidence type="ECO:0000313" key="4">
    <source>
        <dbReference type="Proteomes" id="UP000271087"/>
    </source>
</evidence>
<name>A0A182EZ70_ONCOC</name>
<dbReference type="GO" id="GO:0003824">
    <property type="term" value="F:catalytic activity"/>
    <property type="evidence" value="ECO:0007669"/>
    <property type="project" value="InterPro"/>
</dbReference>
<dbReference type="InterPro" id="IPR035994">
    <property type="entry name" value="Nucleoside_phosphorylase_sf"/>
</dbReference>
<keyword evidence="4" id="KW-1185">Reference proteome</keyword>
<dbReference type="WBParaSite" id="nOo.2.0.1.t11690-RA">
    <property type="protein sequence ID" value="nOo.2.0.1.t11690-RA"/>
    <property type="gene ID" value="nOo.2.0.1.g11690"/>
</dbReference>
<dbReference type="STRING" id="42157.A0A182EZ70"/>
<dbReference type="Proteomes" id="UP000271087">
    <property type="component" value="Unassembled WGS sequence"/>
</dbReference>
<dbReference type="WBParaSite" id="nOo.2.0.1.t13479-RA">
    <property type="protein sequence ID" value="nOo.2.0.1.t13479-RA"/>
    <property type="gene ID" value="nOo.2.0.1.g13479"/>
</dbReference>
<sequence length="37" mass="4174">MVHISNPALEKQSDDHFHHLGITKSAIDIPQMYGDVK</sequence>
<proteinExistence type="predicted"/>
<evidence type="ECO:0000313" key="6">
    <source>
        <dbReference type="WBParaSite" id="nOo.2.0.1.t11771-RA"/>
    </source>
</evidence>
<accession>A0A182EZ70</accession>
<evidence type="ECO:0000313" key="7">
    <source>
        <dbReference type="WBParaSite" id="nOo.2.0.1.t13479-RA"/>
    </source>
</evidence>
<evidence type="ECO:0000313" key="5">
    <source>
        <dbReference type="WBParaSite" id="nOo.2.0.1.t11690-RA"/>
    </source>
</evidence>
<reference evidence="1 4" key="2">
    <citation type="submission" date="2018-08" db="EMBL/GenBank/DDBJ databases">
        <authorList>
            <person name="Laetsch R D."/>
            <person name="Stevens L."/>
            <person name="Kumar S."/>
            <person name="Blaxter L. M."/>
        </authorList>
    </citation>
    <scope>NUCLEOTIDE SEQUENCE [LARGE SCALE GENOMIC DNA]</scope>
</reference>
<reference evidence="5 6" key="1">
    <citation type="submission" date="2016-06" db="UniProtKB">
        <authorList>
            <consortium name="WormBaseParasite"/>
        </authorList>
    </citation>
    <scope>IDENTIFICATION</scope>
</reference>
<gene>
    <name evidence="1" type="ORF">NOO_LOCUS11690</name>
    <name evidence="2" type="ORF">NOO_LOCUS11771</name>
    <name evidence="3" type="ORF">NOO_LOCUS13479</name>
</gene>
<protein>
    <submittedName>
        <fullName evidence="5 6">Transposase</fullName>
    </submittedName>
</protein>
<organism evidence="7">
    <name type="scientific">Onchocerca ochengi</name>
    <name type="common">Filarial nematode worm</name>
    <dbReference type="NCBI Taxonomy" id="42157"/>
    <lineage>
        <taxon>Eukaryota</taxon>
        <taxon>Metazoa</taxon>
        <taxon>Ecdysozoa</taxon>
        <taxon>Nematoda</taxon>
        <taxon>Chromadorea</taxon>
        <taxon>Rhabditida</taxon>
        <taxon>Spirurina</taxon>
        <taxon>Spiruromorpha</taxon>
        <taxon>Filarioidea</taxon>
        <taxon>Onchocercidae</taxon>
        <taxon>Onchocerca</taxon>
    </lineage>
</organism>
<dbReference type="EMBL" id="UYRW01008748">
    <property type="protein sequence ID" value="VDM97037.1"/>
    <property type="molecule type" value="Genomic_DNA"/>
</dbReference>
<dbReference type="AlphaFoldDB" id="A0A182EZ70"/>
<dbReference type="EMBL" id="UYRW01015743">
    <property type="protein sequence ID" value="VDN02336.1"/>
    <property type="molecule type" value="Genomic_DNA"/>
</dbReference>
<evidence type="ECO:0000313" key="2">
    <source>
        <dbReference type="EMBL" id="VDM97037.1"/>
    </source>
</evidence>
<dbReference type="Gene3D" id="3.40.50.1580">
    <property type="entry name" value="Nucleoside phosphorylase domain"/>
    <property type="match status" value="1"/>
</dbReference>